<comment type="caution">
    <text evidence="1">The sequence shown here is derived from an EMBL/GenBank/DDBJ whole genome shotgun (WGS) entry which is preliminary data.</text>
</comment>
<evidence type="ECO:0000313" key="2">
    <source>
        <dbReference type="Proteomes" id="UP000245980"/>
    </source>
</evidence>
<proteinExistence type="predicted"/>
<dbReference type="RefSeq" id="WP_109883311.1">
    <property type="nucleotide sequence ID" value="NZ_CP196424.1"/>
</dbReference>
<dbReference type="AlphaFoldDB" id="A0A855XC79"/>
<evidence type="ECO:0000313" key="1">
    <source>
        <dbReference type="EMBL" id="PWT43148.1"/>
    </source>
</evidence>
<dbReference type="Proteomes" id="UP000245980">
    <property type="component" value="Unassembled WGS sequence"/>
</dbReference>
<name>A0A855XC79_LIMRT</name>
<gene>
    <name evidence="1" type="ORF">DKZ22_02030</name>
</gene>
<accession>A0A855XC79</accession>
<dbReference type="EMBL" id="QGHT01000004">
    <property type="protein sequence ID" value="PWT43148.1"/>
    <property type="molecule type" value="Genomic_DNA"/>
</dbReference>
<organism evidence="1 2">
    <name type="scientific">Limosilactobacillus reuteri</name>
    <name type="common">Lactobacillus reuteri</name>
    <dbReference type="NCBI Taxonomy" id="1598"/>
    <lineage>
        <taxon>Bacteria</taxon>
        <taxon>Bacillati</taxon>
        <taxon>Bacillota</taxon>
        <taxon>Bacilli</taxon>
        <taxon>Lactobacillales</taxon>
        <taxon>Lactobacillaceae</taxon>
        <taxon>Limosilactobacillus</taxon>
    </lineage>
</organism>
<reference evidence="1 2" key="1">
    <citation type="journal article" date="2018" name="Front. Microbiol.">
        <title>Comparative Genomics of the Herbivore Gut Symbiont Lactobacillus reuteri Reveals Genetic Diversity and Lifestyle Adaptation.</title>
        <authorList>
            <person name="Zhao J."/>
        </authorList>
    </citation>
    <scope>NUCLEOTIDE SEQUENCE [LARGE SCALE GENOMIC DNA]</scope>
    <source>
        <strain evidence="1 2">LR10</strain>
    </source>
</reference>
<sequence length="193" mass="22717">MTNEQVIEKLIDQINNDMQIFIAVLSIVIAIAAFLQWRISDKQIHKMQMAIREANDKAEKLAKMNKILIKNSALAIARNQFLIGFPDWRSDIEFFEYIKDKILVAEPSLIKYSKTQIANDFALYIHEACKIEKTFSPVDYMIYDQDNPSSQLEYIIGVKENSIYEVIDNLEDRKTKRKLFSDFQEFMDFWNNN</sequence>
<protein>
    <submittedName>
        <fullName evidence="1">Uncharacterized protein</fullName>
    </submittedName>
</protein>